<dbReference type="GO" id="GO:0006071">
    <property type="term" value="P:glycerol metabolic process"/>
    <property type="evidence" value="ECO:0007669"/>
    <property type="project" value="UniProtKB-KW"/>
</dbReference>
<sequence>MGRREEYTPHPKPRQGSGVAVSGISRQPDDHTPDVHSVDARIGTVSEVPHVVGRVGRLLRALSQQAVSGATTTALARDTGLPRATAHRLLESLAREGFVDRDTRSGRWFLGPELYLLGAAASPRYDLTNEARGSVHRLAQATGESAFFSARRGDETVVLLREDGSFPIRSFVLFEGARFPLGVVSAGIAVLAYLPAREIDAYLDAHDLTEQWGPSHSPDAVRARLAATREHGWSLNPGLIVEGSWGMAAAVFDSTGSPAWALTLTGIEPRFRPDRQPELGRLLLEEAHHLSRKAP</sequence>
<dbReference type="InterPro" id="IPR014757">
    <property type="entry name" value="Tscrpt_reg_IclR_C"/>
</dbReference>
<dbReference type="Pfam" id="PF01614">
    <property type="entry name" value="IclR_C"/>
    <property type="match status" value="1"/>
</dbReference>
<feature type="region of interest" description="Disordered" evidence="7">
    <location>
        <begin position="1"/>
        <end position="35"/>
    </location>
</feature>
<accession>A0A558CRQ2</accession>
<dbReference type="InterPro" id="IPR036388">
    <property type="entry name" value="WH-like_DNA-bd_sf"/>
</dbReference>
<dbReference type="Gene3D" id="1.10.10.10">
    <property type="entry name" value="Winged helix-like DNA-binding domain superfamily/Winged helix DNA-binding domain"/>
    <property type="match status" value="1"/>
</dbReference>
<evidence type="ECO:0000259" key="8">
    <source>
        <dbReference type="PROSITE" id="PS51077"/>
    </source>
</evidence>
<keyword evidence="1" id="KW-0319">Glycerol metabolism</keyword>
<dbReference type="GO" id="GO:0003700">
    <property type="term" value="F:DNA-binding transcription factor activity"/>
    <property type="evidence" value="ECO:0007669"/>
    <property type="project" value="TreeGrafter"/>
</dbReference>
<evidence type="ECO:0000259" key="9">
    <source>
        <dbReference type="PROSITE" id="PS51078"/>
    </source>
</evidence>
<keyword evidence="4" id="KW-0804">Transcription</keyword>
<evidence type="ECO:0000256" key="2">
    <source>
        <dbReference type="ARBA" id="ARBA00023015"/>
    </source>
</evidence>
<comment type="function">
    <text evidence="5">May be an activator protein for the gylABX operon.</text>
</comment>
<evidence type="ECO:0000256" key="3">
    <source>
        <dbReference type="ARBA" id="ARBA00023125"/>
    </source>
</evidence>
<evidence type="ECO:0000256" key="5">
    <source>
        <dbReference type="ARBA" id="ARBA00058938"/>
    </source>
</evidence>
<dbReference type="GO" id="GO:0003677">
    <property type="term" value="F:DNA binding"/>
    <property type="evidence" value="ECO:0007669"/>
    <property type="project" value="UniProtKB-KW"/>
</dbReference>
<evidence type="ECO:0000256" key="7">
    <source>
        <dbReference type="SAM" id="MobiDB-lite"/>
    </source>
</evidence>
<dbReference type="SUPFAM" id="SSF55781">
    <property type="entry name" value="GAF domain-like"/>
    <property type="match status" value="1"/>
</dbReference>
<dbReference type="FunFam" id="1.10.10.10:FF:000056">
    <property type="entry name" value="IclR family transcriptional regulator"/>
    <property type="match status" value="1"/>
</dbReference>
<gene>
    <name evidence="10" type="ORF">FNH05_15090</name>
</gene>
<name>A0A558CRQ2_9PSEU</name>
<dbReference type="EMBL" id="VJWX01000128">
    <property type="protein sequence ID" value="TVT51372.1"/>
    <property type="molecule type" value="Genomic_DNA"/>
</dbReference>
<proteinExistence type="predicted"/>
<dbReference type="PROSITE" id="PS51077">
    <property type="entry name" value="HTH_ICLR"/>
    <property type="match status" value="1"/>
</dbReference>
<dbReference type="InterPro" id="IPR005471">
    <property type="entry name" value="Tscrpt_reg_IclR_N"/>
</dbReference>
<comment type="caution">
    <text evidence="10">The sequence shown here is derived from an EMBL/GenBank/DDBJ whole genome shotgun (WGS) entry which is preliminary data.</text>
</comment>
<dbReference type="Proteomes" id="UP000320011">
    <property type="component" value="Unassembled WGS sequence"/>
</dbReference>
<dbReference type="InterPro" id="IPR050707">
    <property type="entry name" value="HTH_MetabolicPath_Reg"/>
</dbReference>
<protein>
    <recommendedName>
        <fullName evidence="6">Glycerol operon regulatory protein</fullName>
    </recommendedName>
</protein>
<dbReference type="AlphaFoldDB" id="A0A558CRQ2"/>
<reference evidence="10 11" key="2">
    <citation type="submission" date="2019-08" db="EMBL/GenBank/DDBJ databases">
        <title>Amycolatopsis acidicola sp. nov., isolated from peat swamp forest soil.</title>
        <authorList>
            <person name="Srisuk N."/>
        </authorList>
    </citation>
    <scope>NUCLEOTIDE SEQUENCE [LARGE SCALE GENOMIC DNA]</scope>
    <source>
        <strain evidence="10 11">TBRC 6029</strain>
    </source>
</reference>
<feature type="domain" description="HTH iclR-type" evidence="8">
    <location>
        <begin position="49"/>
        <end position="112"/>
    </location>
</feature>
<dbReference type="PANTHER" id="PTHR30136:SF35">
    <property type="entry name" value="HTH-TYPE TRANSCRIPTIONAL REGULATOR RV1719"/>
    <property type="match status" value="1"/>
</dbReference>
<dbReference type="GO" id="GO:0045892">
    <property type="term" value="P:negative regulation of DNA-templated transcription"/>
    <property type="evidence" value="ECO:0007669"/>
    <property type="project" value="TreeGrafter"/>
</dbReference>
<keyword evidence="3" id="KW-0238">DNA-binding</keyword>
<dbReference type="Gene3D" id="3.30.450.40">
    <property type="match status" value="1"/>
</dbReference>
<keyword evidence="2" id="KW-0805">Transcription regulation</keyword>
<dbReference type="OrthoDB" id="9807558at2"/>
<evidence type="ECO:0000256" key="4">
    <source>
        <dbReference type="ARBA" id="ARBA00023163"/>
    </source>
</evidence>
<dbReference type="PROSITE" id="PS51078">
    <property type="entry name" value="ICLR_ED"/>
    <property type="match status" value="1"/>
</dbReference>
<evidence type="ECO:0000313" key="11">
    <source>
        <dbReference type="Proteomes" id="UP000320011"/>
    </source>
</evidence>
<dbReference type="InterPro" id="IPR036390">
    <property type="entry name" value="WH_DNA-bd_sf"/>
</dbReference>
<feature type="domain" description="IclR-ED" evidence="9">
    <location>
        <begin position="113"/>
        <end position="295"/>
    </location>
</feature>
<evidence type="ECO:0000256" key="1">
    <source>
        <dbReference type="ARBA" id="ARBA00022798"/>
    </source>
</evidence>
<dbReference type="SMART" id="SM00346">
    <property type="entry name" value="HTH_ICLR"/>
    <property type="match status" value="1"/>
</dbReference>
<dbReference type="InterPro" id="IPR029016">
    <property type="entry name" value="GAF-like_dom_sf"/>
</dbReference>
<evidence type="ECO:0000313" key="10">
    <source>
        <dbReference type="EMBL" id="TVT51372.1"/>
    </source>
</evidence>
<reference evidence="10 11" key="1">
    <citation type="submission" date="2019-07" db="EMBL/GenBank/DDBJ databases">
        <authorList>
            <person name="Duangmal K."/>
            <person name="Teo W.F.A."/>
        </authorList>
    </citation>
    <scope>NUCLEOTIDE SEQUENCE [LARGE SCALE GENOMIC DNA]</scope>
    <source>
        <strain evidence="10 11">TBRC 6029</strain>
    </source>
</reference>
<keyword evidence="11" id="KW-1185">Reference proteome</keyword>
<dbReference type="Pfam" id="PF09339">
    <property type="entry name" value="HTH_IclR"/>
    <property type="match status" value="1"/>
</dbReference>
<dbReference type="PANTHER" id="PTHR30136">
    <property type="entry name" value="HELIX-TURN-HELIX TRANSCRIPTIONAL REGULATOR, ICLR FAMILY"/>
    <property type="match status" value="1"/>
</dbReference>
<dbReference type="SUPFAM" id="SSF46785">
    <property type="entry name" value="Winged helix' DNA-binding domain"/>
    <property type="match status" value="1"/>
</dbReference>
<evidence type="ECO:0000256" key="6">
    <source>
        <dbReference type="ARBA" id="ARBA00070406"/>
    </source>
</evidence>
<organism evidence="10 11">
    <name type="scientific">Amycolatopsis rhizosphaerae</name>
    <dbReference type="NCBI Taxonomy" id="2053003"/>
    <lineage>
        <taxon>Bacteria</taxon>
        <taxon>Bacillati</taxon>
        <taxon>Actinomycetota</taxon>
        <taxon>Actinomycetes</taxon>
        <taxon>Pseudonocardiales</taxon>
        <taxon>Pseudonocardiaceae</taxon>
        <taxon>Amycolatopsis</taxon>
    </lineage>
</organism>